<name>A0A1B6FQG9_9HEMI</name>
<organism evidence="11">
    <name type="scientific">Cuerna arida</name>
    <dbReference type="NCBI Taxonomy" id="1464854"/>
    <lineage>
        <taxon>Eukaryota</taxon>
        <taxon>Metazoa</taxon>
        <taxon>Ecdysozoa</taxon>
        <taxon>Arthropoda</taxon>
        <taxon>Hexapoda</taxon>
        <taxon>Insecta</taxon>
        <taxon>Pterygota</taxon>
        <taxon>Neoptera</taxon>
        <taxon>Paraneoptera</taxon>
        <taxon>Hemiptera</taxon>
        <taxon>Auchenorrhyncha</taxon>
        <taxon>Membracoidea</taxon>
        <taxon>Cicadellidae</taxon>
        <taxon>Cicadellinae</taxon>
        <taxon>Proconiini</taxon>
        <taxon>Cuerna</taxon>
    </lineage>
</organism>
<accession>A0A1B6FQG9</accession>
<evidence type="ECO:0000256" key="8">
    <source>
        <dbReference type="ARBA" id="ARBA00023014"/>
    </source>
</evidence>
<evidence type="ECO:0000256" key="4">
    <source>
        <dbReference type="ARBA" id="ARBA00022485"/>
    </source>
</evidence>
<evidence type="ECO:0000256" key="5">
    <source>
        <dbReference type="ARBA" id="ARBA00022490"/>
    </source>
</evidence>
<dbReference type="GO" id="GO:0046872">
    <property type="term" value="F:metal ion binding"/>
    <property type="evidence" value="ECO:0007669"/>
    <property type="project" value="UniProtKB-KW"/>
</dbReference>
<evidence type="ECO:0000256" key="1">
    <source>
        <dbReference type="ARBA" id="ARBA00001966"/>
    </source>
</evidence>
<dbReference type="AlphaFoldDB" id="A0A1B6FQG9"/>
<evidence type="ECO:0000256" key="3">
    <source>
        <dbReference type="ARBA" id="ARBA00008169"/>
    </source>
</evidence>
<dbReference type="InterPro" id="IPR007785">
    <property type="entry name" value="Anamorsin"/>
</dbReference>
<evidence type="ECO:0000256" key="9">
    <source>
        <dbReference type="ARBA" id="ARBA00023128"/>
    </source>
</evidence>
<evidence type="ECO:0000256" key="7">
    <source>
        <dbReference type="ARBA" id="ARBA00023004"/>
    </source>
</evidence>
<gene>
    <name evidence="11" type="ORF">g.47010</name>
</gene>
<evidence type="ECO:0000256" key="6">
    <source>
        <dbReference type="ARBA" id="ARBA00022723"/>
    </source>
</evidence>
<dbReference type="Pfam" id="PF05093">
    <property type="entry name" value="CIAPIN1"/>
    <property type="match status" value="1"/>
</dbReference>
<evidence type="ECO:0000313" key="11">
    <source>
        <dbReference type="EMBL" id="JAS52455.1"/>
    </source>
</evidence>
<evidence type="ECO:0000256" key="2">
    <source>
        <dbReference type="ARBA" id="ARBA00004496"/>
    </source>
</evidence>
<comment type="subcellular location">
    <subcellularLocation>
        <location evidence="2">Cytoplasm</location>
    </subcellularLocation>
</comment>
<keyword evidence="9" id="KW-0496">Mitochondrion</keyword>
<dbReference type="GO" id="GO:0016226">
    <property type="term" value="P:iron-sulfur cluster assembly"/>
    <property type="evidence" value="ECO:0007669"/>
    <property type="project" value="InterPro"/>
</dbReference>
<keyword evidence="4" id="KW-0004">4Fe-4S</keyword>
<reference evidence="11" key="1">
    <citation type="submission" date="2015-11" db="EMBL/GenBank/DDBJ databases">
        <title>De novo transcriptome assembly of four potential Pierce s Disease insect vectors from Arizona vineyards.</title>
        <authorList>
            <person name="Tassone E.E."/>
        </authorList>
    </citation>
    <scope>NUCLEOTIDE SEQUENCE</scope>
</reference>
<dbReference type="GO" id="GO:0051539">
    <property type="term" value="F:4 iron, 4 sulfur cluster binding"/>
    <property type="evidence" value="ECO:0007669"/>
    <property type="project" value="UniProtKB-KW"/>
</dbReference>
<dbReference type="PANTHER" id="PTHR13273">
    <property type="entry name" value="ANAMORSIN"/>
    <property type="match status" value="1"/>
</dbReference>
<dbReference type="InterPro" id="IPR046408">
    <property type="entry name" value="CIAPIN1"/>
</dbReference>
<comment type="cofactor">
    <cofactor evidence="1">
        <name>[4Fe-4S] cluster</name>
        <dbReference type="ChEBI" id="CHEBI:49883"/>
    </cofactor>
</comment>
<dbReference type="EMBL" id="GECZ01017314">
    <property type="protein sequence ID" value="JAS52455.1"/>
    <property type="molecule type" value="Transcribed_RNA"/>
</dbReference>
<sequence>MLCGFASIETDGNTVTCRKPNYEVGSFVTLKQEEVKNVWKLDEEVDLIDPDTLLDQNDENAATFVPKSCPDDAKQKRKACKNCTCGLAEELSGEKSAAQDSVKSSC</sequence>
<proteinExistence type="inferred from homology"/>
<keyword evidence="5" id="KW-0963">Cytoplasm</keyword>
<protein>
    <recommendedName>
        <fullName evidence="10">Anamorsin C-terminal domain-containing protein</fullName>
    </recommendedName>
</protein>
<keyword evidence="6" id="KW-0479">Metal-binding</keyword>
<dbReference type="PANTHER" id="PTHR13273:SF14">
    <property type="entry name" value="ANAMORSIN"/>
    <property type="match status" value="1"/>
</dbReference>
<feature type="non-terminal residue" evidence="11">
    <location>
        <position position="106"/>
    </location>
</feature>
<comment type="similarity">
    <text evidence="3">Belongs to the anamorsin family.</text>
</comment>
<keyword evidence="7" id="KW-0408">Iron</keyword>
<dbReference type="GO" id="GO:0005737">
    <property type="term" value="C:cytoplasm"/>
    <property type="evidence" value="ECO:0007669"/>
    <property type="project" value="UniProtKB-SubCell"/>
</dbReference>
<evidence type="ECO:0000259" key="10">
    <source>
        <dbReference type="Pfam" id="PF05093"/>
    </source>
</evidence>
<keyword evidence="8" id="KW-0411">Iron-sulfur</keyword>
<feature type="domain" description="Anamorsin C-terminal" evidence="10">
    <location>
        <begin position="65"/>
        <end position="102"/>
    </location>
</feature>